<dbReference type="PROSITE" id="PS00655">
    <property type="entry name" value="GLYCOSYL_HYDROL_F6_1"/>
    <property type="match status" value="1"/>
</dbReference>
<keyword evidence="16" id="KW-1185">Reference proteome</keyword>
<feature type="binding site" evidence="9">
    <location>
        <position position="280"/>
    </location>
    <ligand>
        <name>substrate</name>
    </ligand>
</feature>
<dbReference type="EC" id="3.2.1.-" evidence="12"/>
<evidence type="ECO:0000259" key="14">
    <source>
        <dbReference type="Pfam" id="PF18885"/>
    </source>
</evidence>
<dbReference type="Proteomes" id="UP000319263">
    <property type="component" value="Chromosome"/>
</dbReference>
<feature type="binding site" evidence="9">
    <location>
        <position position="495"/>
    </location>
    <ligand>
        <name>substrate</name>
    </ligand>
</feature>
<accession>A0A516PW36</accession>
<feature type="active site" description="Proton acceptor" evidence="8">
    <location>
        <position position="501"/>
    </location>
</feature>
<dbReference type="Gene3D" id="3.20.20.40">
    <property type="entry name" value="1, 4-beta cellobiohydrolase"/>
    <property type="match status" value="1"/>
</dbReference>
<evidence type="ECO:0000256" key="1">
    <source>
        <dbReference type="ARBA" id="ARBA00022729"/>
    </source>
</evidence>
<keyword evidence="6 12" id="KW-0326">Glycosidase</keyword>
<evidence type="ECO:0000256" key="12">
    <source>
        <dbReference type="RuleBase" id="RU361186"/>
    </source>
</evidence>
<gene>
    <name evidence="15" type="ORF">FOE78_03905</name>
</gene>
<evidence type="ECO:0000256" key="5">
    <source>
        <dbReference type="ARBA" id="ARBA00023277"/>
    </source>
</evidence>
<dbReference type="InterPro" id="IPR043708">
    <property type="entry name" value="DUF5648"/>
</dbReference>
<evidence type="ECO:0000256" key="13">
    <source>
        <dbReference type="SAM" id="MobiDB-lite"/>
    </source>
</evidence>
<evidence type="ECO:0000256" key="4">
    <source>
        <dbReference type="ARBA" id="ARBA00023157"/>
    </source>
</evidence>
<dbReference type="EMBL" id="CP041692">
    <property type="protein sequence ID" value="QDP95171.1"/>
    <property type="molecule type" value="Genomic_DNA"/>
</dbReference>
<keyword evidence="3 12" id="KW-0136">Cellulose degradation</keyword>
<dbReference type="GO" id="GO:0030245">
    <property type="term" value="P:cellulose catabolic process"/>
    <property type="evidence" value="ECO:0007669"/>
    <property type="project" value="UniProtKB-KW"/>
</dbReference>
<evidence type="ECO:0000256" key="9">
    <source>
        <dbReference type="PIRSR" id="PIRSR001100-2"/>
    </source>
</evidence>
<dbReference type="Pfam" id="PF01341">
    <property type="entry name" value="Glyco_hydro_6"/>
    <property type="match status" value="1"/>
</dbReference>
<feature type="chain" id="PRO_5022272121" description="Glucanase" evidence="12">
    <location>
        <begin position="34"/>
        <end position="538"/>
    </location>
</feature>
<dbReference type="InterPro" id="IPR016288">
    <property type="entry name" value="Beta_cellobiohydrolase"/>
</dbReference>
<dbReference type="SUPFAM" id="SSF51989">
    <property type="entry name" value="Glycosyl hydrolases family 6, cellulases"/>
    <property type="match status" value="1"/>
</dbReference>
<proteinExistence type="inferred from homology"/>
<reference evidence="15 16" key="1">
    <citation type="submission" date="2019-07" db="EMBL/GenBank/DDBJ databases">
        <title>Microlunatus dokdonensis sp. nov. isolated from the rhizospheric soil of the wild plant Elymus tsukushiensis.</title>
        <authorList>
            <person name="Ghim S.-Y."/>
            <person name="Hwang Y.-J."/>
            <person name="Son J.-S."/>
            <person name="Shin J.-H."/>
        </authorList>
    </citation>
    <scope>NUCLEOTIDE SEQUENCE [LARGE SCALE GENOMIC DNA]</scope>
    <source>
        <strain evidence="15 16">KUDC0627</strain>
    </source>
</reference>
<feature type="domain" description="DUF5648" evidence="14">
    <location>
        <begin position="50"/>
        <end position="185"/>
    </location>
</feature>
<feature type="region of interest" description="Disordered" evidence="13">
    <location>
        <begin position="191"/>
        <end position="237"/>
    </location>
</feature>
<dbReference type="GO" id="GO:0004553">
    <property type="term" value="F:hydrolase activity, hydrolyzing O-glycosyl compounds"/>
    <property type="evidence" value="ECO:0007669"/>
    <property type="project" value="InterPro"/>
</dbReference>
<feature type="active site" description="Proton donor" evidence="8 11">
    <location>
        <position position="354"/>
    </location>
</feature>
<evidence type="ECO:0000313" key="15">
    <source>
        <dbReference type="EMBL" id="QDP95171.1"/>
    </source>
</evidence>
<feature type="binding site" evidence="9">
    <location>
        <position position="467"/>
    </location>
    <ligand>
        <name>substrate</name>
    </ligand>
</feature>
<feature type="compositionally biased region" description="Polar residues" evidence="13">
    <location>
        <begin position="193"/>
        <end position="204"/>
    </location>
</feature>
<dbReference type="InterPro" id="IPR001524">
    <property type="entry name" value="Glyco_hydro_6_CS"/>
</dbReference>
<feature type="signal peptide" evidence="12">
    <location>
        <begin position="1"/>
        <end position="33"/>
    </location>
</feature>
<protein>
    <recommendedName>
        <fullName evidence="12">Glucanase</fullName>
        <ecNumber evidence="12">3.2.1.-</ecNumber>
    </recommendedName>
</protein>
<keyword evidence="5 12" id="KW-0119">Carbohydrate metabolism</keyword>
<dbReference type="PRINTS" id="PR00733">
    <property type="entry name" value="GLHYDRLASE6"/>
</dbReference>
<evidence type="ECO:0000256" key="6">
    <source>
        <dbReference type="ARBA" id="ARBA00023295"/>
    </source>
</evidence>
<dbReference type="KEGG" id="mik:FOE78_03905"/>
<feature type="active site" evidence="10">
    <location>
        <position position="316"/>
    </location>
</feature>
<dbReference type="Pfam" id="PF18885">
    <property type="entry name" value="DUF5648"/>
    <property type="match status" value="1"/>
</dbReference>
<evidence type="ECO:0000256" key="10">
    <source>
        <dbReference type="PROSITE-ProRule" id="PRU10056"/>
    </source>
</evidence>
<evidence type="ECO:0000256" key="2">
    <source>
        <dbReference type="ARBA" id="ARBA00022801"/>
    </source>
</evidence>
<dbReference type="PROSITE" id="PS00656">
    <property type="entry name" value="GLYCOSYL_HYDROL_F6_2"/>
    <property type="match status" value="1"/>
</dbReference>
<feature type="compositionally biased region" description="Polar residues" evidence="13">
    <location>
        <begin position="214"/>
        <end position="225"/>
    </location>
</feature>
<dbReference type="InterPro" id="IPR036434">
    <property type="entry name" value="Beta_cellobiohydrolase_sf"/>
</dbReference>
<sequence length="538" mass="57064">MTISPGSARAPIAFAAVAPLMAAIAISTTAASAEQTAPANQRCRSMSASVYESTNPQTGATLLTTWKNESTKAKAQYGFTKSRGTPFKVSRNPPADGLIAVHRLYNSRSHDFIWTKSSKEVQNATAEFGYRDQGTDFYASMSGGACLTAVHRYVKDGVRRYATTASEQKDLKSAGWRYENVAFYAASAKPSAPKTTAGATSPKASNAKPATAKVATSTTNKTAASQAAVKTAGSRPSSGPYEWPAYLNKSTQAWNAYSKQTNRTNKALLYQIASTETSIWLGGRTDDQVRVDKIMDRAAAAHRTPQLVLYAIPNRDCGGYAAGGLNTVSRYKGWIDSVRRGLAGRKAVIIVEPDAIGMGCLSSSQRADRYSMLKYAMTTLTSANTWTYLHAGSSGLGASDVAAVLKKSGIADARGFAVNVSSFDTTSSEIKYGNSIIKALGMKKHFVIDTSRGGLGRASSNGGAPGWCNPPGRALGTRPTIHTANSNVDAYLWVKPPGESDGSCHSGDPASGQWFGSYALGLAQRALDHKIISRRALP</sequence>
<evidence type="ECO:0000256" key="11">
    <source>
        <dbReference type="PROSITE-ProRule" id="PRU10057"/>
    </source>
</evidence>
<dbReference type="OrthoDB" id="3730569at2"/>
<organism evidence="15 16">
    <name type="scientific">Microlunatus elymi</name>
    <dbReference type="NCBI Taxonomy" id="2596828"/>
    <lineage>
        <taxon>Bacteria</taxon>
        <taxon>Bacillati</taxon>
        <taxon>Actinomycetota</taxon>
        <taxon>Actinomycetes</taxon>
        <taxon>Propionibacteriales</taxon>
        <taxon>Propionibacteriaceae</taxon>
        <taxon>Microlunatus</taxon>
    </lineage>
</organism>
<keyword evidence="2 12" id="KW-0378">Hydrolase</keyword>
<dbReference type="PANTHER" id="PTHR34876">
    <property type="match status" value="1"/>
</dbReference>
<name>A0A516PW36_9ACTN</name>
<evidence type="ECO:0000313" key="16">
    <source>
        <dbReference type="Proteomes" id="UP000319263"/>
    </source>
</evidence>
<evidence type="ECO:0000256" key="8">
    <source>
        <dbReference type="PIRSR" id="PIRSR001100-1"/>
    </source>
</evidence>
<dbReference type="PANTHER" id="PTHR34876:SF4">
    <property type="entry name" value="1,4-BETA-D-GLUCAN CELLOBIOHYDROLASE C-RELATED"/>
    <property type="match status" value="1"/>
</dbReference>
<dbReference type="PIRSF" id="PIRSF001100">
    <property type="entry name" value="Beta_cellobiohydrolase"/>
    <property type="match status" value="1"/>
</dbReference>
<evidence type="ECO:0000256" key="7">
    <source>
        <dbReference type="ARBA" id="ARBA00023326"/>
    </source>
</evidence>
<keyword evidence="1 12" id="KW-0732">Signal</keyword>
<dbReference type="AlphaFoldDB" id="A0A516PW36"/>
<keyword evidence="7 12" id="KW-0624">Polysaccharide degradation</keyword>
<feature type="binding site" evidence="9">
    <location>
        <position position="499"/>
    </location>
    <ligand>
        <name>substrate</name>
    </ligand>
</feature>
<keyword evidence="4" id="KW-1015">Disulfide bond</keyword>
<comment type="similarity">
    <text evidence="12">Belongs to the glycosyl hydrolase family 6.</text>
</comment>
<evidence type="ECO:0000256" key="3">
    <source>
        <dbReference type="ARBA" id="ARBA00023001"/>
    </source>
</evidence>